<dbReference type="Proteomes" id="UP000006804">
    <property type="component" value="Chromosome"/>
</dbReference>
<dbReference type="Gene3D" id="3.20.20.80">
    <property type="entry name" value="Glycosidases"/>
    <property type="match status" value="1"/>
</dbReference>
<dbReference type="HOGENOM" id="CLU_002346_0_2_0"/>
<dbReference type="InterPro" id="IPR013783">
    <property type="entry name" value="Ig-like_fold"/>
</dbReference>
<dbReference type="InterPro" id="IPR036156">
    <property type="entry name" value="Beta-gal/glucu_dom_sf"/>
</dbReference>
<dbReference type="GO" id="GO:0005990">
    <property type="term" value="P:lactose catabolic process"/>
    <property type="evidence" value="ECO:0007669"/>
    <property type="project" value="TreeGrafter"/>
</dbReference>
<dbReference type="SUPFAM" id="SSF49303">
    <property type="entry name" value="beta-Galactosidase/glucuronidase domain"/>
    <property type="match status" value="2"/>
</dbReference>
<evidence type="ECO:0000256" key="3">
    <source>
        <dbReference type="ARBA" id="ARBA00012756"/>
    </source>
</evidence>
<dbReference type="InterPro" id="IPR008979">
    <property type="entry name" value="Galactose-bd-like_sf"/>
</dbReference>
<evidence type="ECO:0000313" key="11">
    <source>
        <dbReference type="Proteomes" id="UP000006804"/>
    </source>
</evidence>
<evidence type="ECO:0000256" key="5">
    <source>
        <dbReference type="ARBA" id="ARBA00022801"/>
    </source>
</evidence>
<dbReference type="Pfam" id="PF02929">
    <property type="entry name" value="Bgal_small_N"/>
    <property type="match status" value="1"/>
</dbReference>
<dbReference type="KEGG" id="tta:Theth_1637"/>
<evidence type="ECO:0000256" key="1">
    <source>
        <dbReference type="ARBA" id="ARBA00001412"/>
    </source>
</evidence>
<gene>
    <name evidence="10" type="ORF">Theth_1637</name>
</gene>
<dbReference type="EMBL" id="CP002351">
    <property type="protein sequence ID" value="AEH51687.1"/>
    <property type="molecule type" value="Genomic_DNA"/>
</dbReference>
<dbReference type="Pfam" id="PF16353">
    <property type="entry name" value="LacZ_4"/>
    <property type="match status" value="1"/>
</dbReference>
<dbReference type="Gene3D" id="2.60.120.260">
    <property type="entry name" value="Galactose-binding domain-like"/>
    <property type="match status" value="1"/>
</dbReference>
<dbReference type="InterPro" id="IPR032312">
    <property type="entry name" value="LacZ_4"/>
</dbReference>
<organism evidence="10 11">
    <name type="scientific">Pseudothermotoga thermarum DSM 5069</name>
    <dbReference type="NCBI Taxonomy" id="688269"/>
    <lineage>
        <taxon>Bacteria</taxon>
        <taxon>Thermotogati</taxon>
        <taxon>Thermotogota</taxon>
        <taxon>Thermotogae</taxon>
        <taxon>Thermotogales</taxon>
        <taxon>Thermotogaceae</taxon>
        <taxon>Pseudothermotoga</taxon>
    </lineage>
</organism>
<dbReference type="GO" id="GO:0030246">
    <property type="term" value="F:carbohydrate binding"/>
    <property type="evidence" value="ECO:0007669"/>
    <property type="project" value="InterPro"/>
</dbReference>
<dbReference type="OrthoDB" id="9762066at2"/>
<dbReference type="InterPro" id="IPR006104">
    <property type="entry name" value="Glyco_hydro_2_N"/>
</dbReference>
<evidence type="ECO:0000256" key="6">
    <source>
        <dbReference type="ARBA" id="ARBA00023295"/>
    </source>
</evidence>
<dbReference type="GO" id="GO:0009341">
    <property type="term" value="C:beta-galactosidase complex"/>
    <property type="evidence" value="ECO:0007669"/>
    <property type="project" value="InterPro"/>
</dbReference>
<comment type="catalytic activity">
    <reaction evidence="1 8">
        <text>Hydrolysis of terminal non-reducing beta-D-galactose residues in beta-D-galactosides.</text>
        <dbReference type="EC" id="3.2.1.23"/>
    </reaction>
</comment>
<keyword evidence="11" id="KW-1185">Reference proteome</keyword>
<dbReference type="InterPro" id="IPR014718">
    <property type="entry name" value="GH-type_carb-bd"/>
</dbReference>
<dbReference type="PATRIC" id="fig|688269.3.peg.1687"/>
<evidence type="ECO:0000256" key="7">
    <source>
        <dbReference type="ARBA" id="ARBA00032230"/>
    </source>
</evidence>
<dbReference type="PANTHER" id="PTHR46323">
    <property type="entry name" value="BETA-GALACTOSIDASE"/>
    <property type="match status" value="1"/>
</dbReference>
<dbReference type="InterPro" id="IPR023232">
    <property type="entry name" value="Glyco_hydro_2_AS"/>
</dbReference>
<evidence type="ECO:0000256" key="2">
    <source>
        <dbReference type="ARBA" id="ARBA00007401"/>
    </source>
</evidence>
<dbReference type="PROSITE" id="PS00608">
    <property type="entry name" value="GLYCOSYL_HYDROL_F2_2"/>
    <property type="match status" value="1"/>
</dbReference>
<dbReference type="PROSITE" id="PS00719">
    <property type="entry name" value="GLYCOSYL_HYDROL_F2_1"/>
    <property type="match status" value="1"/>
</dbReference>
<evidence type="ECO:0000259" key="9">
    <source>
        <dbReference type="SMART" id="SM01038"/>
    </source>
</evidence>
<dbReference type="InterPro" id="IPR053692">
    <property type="entry name" value="GH2"/>
</dbReference>
<dbReference type="AlphaFoldDB" id="F7YXD7"/>
<dbReference type="Pfam" id="PF02837">
    <property type="entry name" value="Glyco_hydro_2_N"/>
    <property type="match status" value="1"/>
</dbReference>
<dbReference type="NCBIfam" id="NF041100">
    <property type="entry name" value="betagal_LacZ_Ttogales"/>
    <property type="match status" value="1"/>
</dbReference>
<dbReference type="Gene3D" id="2.60.40.10">
    <property type="entry name" value="Immunoglobulins"/>
    <property type="match status" value="2"/>
</dbReference>
<protein>
    <recommendedName>
        <fullName evidence="4 8">Beta-galactosidase</fullName>
        <ecNumber evidence="3 8">3.2.1.23</ecNumber>
    </recommendedName>
    <alternativeName>
        <fullName evidence="7 8">Lactase</fullName>
    </alternativeName>
</protein>
<dbReference type="Pfam" id="PF00703">
    <property type="entry name" value="Glyco_hydro_2"/>
    <property type="match status" value="1"/>
</dbReference>
<evidence type="ECO:0000256" key="4">
    <source>
        <dbReference type="ARBA" id="ARBA00013303"/>
    </source>
</evidence>
<feature type="domain" description="Beta galactosidase small chain/" evidence="9">
    <location>
        <begin position="721"/>
        <end position="988"/>
    </location>
</feature>
<dbReference type="InterPro" id="IPR006102">
    <property type="entry name" value="Ig-like_GH2"/>
</dbReference>
<dbReference type="Gene3D" id="2.70.98.10">
    <property type="match status" value="1"/>
</dbReference>
<dbReference type="Pfam" id="PF02836">
    <property type="entry name" value="Glyco_hydro_2_C"/>
    <property type="match status" value="1"/>
</dbReference>
<dbReference type="SUPFAM" id="SSF49785">
    <property type="entry name" value="Galactose-binding domain-like"/>
    <property type="match status" value="1"/>
</dbReference>
<dbReference type="SMART" id="SM01038">
    <property type="entry name" value="Bgal_small_N"/>
    <property type="match status" value="1"/>
</dbReference>
<dbReference type="InterPro" id="IPR004199">
    <property type="entry name" value="B-gal_small/dom_5"/>
</dbReference>
<proteinExistence type="inferred from homology"/>
<dbReference type="InterPro" id="IPR006103">
    <property type="entry name" value="Glyco_hydro_2_cat"/>
</dbReference>
<sequence length="1092" mass="127622">MYEWENPQFVSAGTEKPHATFIPYFDFKNFTWKYPKDFLTLSGKWKFYFAENPFKLPDGFYNENFDDSTWNDIEVPSNWEFQGYDKPIYTNVVYPFKVNPPYAPKDYNPTGIYRKEFFIPDEWLSKEIFLHFEGVRSFLKLWINGKEVGFSKDSCTPAEFRITKFVKAGKNVITAMVLKWCDASYLEDQDMWWFAGIYRDVYLYSLPKAHIWDIFLKTDFDENYENAKLFVDVELRNLSTTSYSDKLVLTLVGPNDQQINLCVETVQLEAGSSRTLSFTFDVEKPVKWSCETPNLYVLLAKFGEDEKKVNFGFRKIEIKDGKLWINGKTFYIKGVNRHEFDPDRGHAVTVERMIQDIKLMKQANINTVRTSHYPNQTRWYDLCDYFGLYVIDEANIESHGIGWAPEVTLAKKEEWRQAHLDRVRRMVERDKNHPSVIFWSLGNEAGDGENFEQAALWIKSYDNTRPIHYCSHGTAGFANGYHLDVVSTMYPPIEKIINYSLSNPKRPLLICEYAHAMGNSVGNLKDYWDVIETHPNLCGGCIWDWVDQGIRKYDSKGRSFWAYGGDFGDEPNDGNFCCNGIVLPDRTVEPEYYEVKKVYQYIKIRKICNNIYEVENNYSFTNLDQFEGKWTLRADGEIVEQGTFTLNLPAGEKATLKLPINKMFDDREYFLEISFVLKKNTSWAEKDHVVAWEQFKIKSGSFYYAKSTGSFKVLEDGNSYTVNGENFQVVFSKFTGTLQQLNYFGKDLLLSPVVPNFWRVPIDNDIGNKMPERLAIWKKATYERKLHRLITRQEKDRFTLCSEYQLPAGSWDYLTFSIFPNGEILIDHIIIPGENLPELPRFGLQFKVLKDLKNVVWYGRGPHETYWDRKHSGLFALHSGKSNSLVHYYVRPQETGNRSDVRYFKLFDENQLGFMVCGFPTIDFSIWPFSMEDLENAKHINELEERDFLTVNIDYKQTGVGGDDSWGAKPHKEYTLFAKPYSYRFVIKPLSKDVNFRHLPAFEEDFDVELKLPRVSYRQNENVQVIIHVENNSIVSFEKPILLYLDDSLVEAKHAVVPPFQKSDFIFYFKIEGKGTHIVRTNLTEARSVYIV</sequence>
<dbReference type="SUPFAM" id="SSF51445">
    <property type="entry name" value="(Trans)glycosidases"/>
    <property type="match status" value="1"/>
</dbReference>
<dbReference type="PANTHER" id="PTHR46323:SF2">
    <property type="entry name" value="BETA-GALACTOSIDASE"/>
    <property type="match status" value="1"/>
</dbReference>
<dbReference type="STRING" id="688269.Theth_1637"/>
<accession>F7YXD7</accession>
<dbReference type="PRINTS" id="PR00132">
    <property type="entry name" value="GLHYDRLASE2"/>
</dbReference>
<dbReference type="InterPro" id="IPR006101">
    <property type="entry name" value="Glyco_hydro_2"/>
</dbReference>
<dbReference type="InterPro" id="IPR023230">
    <property type="entry name" value="Glyco_hydro_2_CS"/>
</dbReference>
<dbReference type="InterPro" id="IPR011013">
    <property type="entry name" value="Gal_mutarotase_sf_dom"/>
</dbReference>
<dbReference type="InterPro" id="IPR017853">
    <property type="entry name" value="GH"/>
</dbReference>
<keyword evidence="6 8" id="KW-0326">Glycosidase</keyword>
<dbReference type="RefSeq" id="WP_013932899.1">
    <property type="nucleotide sequence ID" value="NC_015707.1"/>
</dbReference>
<dbReference type="eggNOG" id="COG3250">
    <property type="taxonomic scope" value="Bacteria"/>
</dbReference>
<evidence type="ECO:0000313" key="10">
    <source>
        <dbReference type="EMBL" id="AEH51687.1"/>
    </source>
</evidence>
<dbReference type="FunFam" id="3.20.20.80:FF:000018">
    <property type="entry name" value="Beta-galactosidase"/>
    <property type="match status" value="1"/>
</dbReference>
<reference evidence="10 11" key="1">
    <citation type="submission" date="2010-11" db="EMBL/GenBank/DDBJ databases">
        <title>The complete genome of Thermotoga thermarum DSM 5069.</title>
        <authorList>
            <consortium name="US DOE Joint Genome Institute (JGI-PGF)"/>
            <person name="Lucas S."/>
            <person name="Copeland A."/>
            <person name="Lapidus A."/>
            <person name="Bruce D."/>
            <person name="Goodwin L."/>
            <person name="Pitluck S."/>
            <person name="Kyrpides N."/>
            <person name="Mavromatis K."/>
            <person name="Ivanova N."/>
            <person name="Zeytun A."/>
            <person name="Brettin T."/>
            <person name="Detter J.C."/>
            <person name="Tapia R."/>
            <person name="Han C."/>
            <person name="Land M."/>
            <person name="Hauser L."/>
            <person name="Markowitz V."/>
            <person name="Cheng J.-F."/>
            <person name="Hugenholtz P."/>
            <person name="Woyke T."/>
            <person name="Wu D."/>
            <person name="Spring S."/>
            <person name="Schroeder M."/>
            <person name="Brambilla E."/>
            <person name="Klenk H.-P."/>
            <person name="Eisen J.A."/>
        </authorList>
    </citation>
    <scope>NUCLEOTIDE SEQUENCE [LARGE SCALE GENOMIC DNA]</scope>
    <source>
        <strain evidence="10 11">DSM 5069</strain>
    </source>
</reference>
<comment type="similarity">
    <text evidence="2 8">Belongs to the glycosyl hydrolase 2 family.</text>
</comment>
<dbReference type="GO" id="GO:0004565">
    <property type="term" value="F:beta-galactosidase activity"/>
    <property type="evidence" value="ECO:0007669"/>
    <property type="project" value="UniProtKB-EC"/>
</dbReference>
<name>F7YXD7_9THEM</name>
<dbReference type="InterPro" id="IPR050347">
    <property type="entry name" value="Bact_Beta-galactosidase"/>
</dbReference>
<dbReference type="EC" id="3.2.1.23" evidence="3 8"/>
<keyword evidence="5 8" id="KW-0378">Hydrolase</keyword>
<dbReference type="SUPFAM" id="SSF74650">
    <property type="entry name" value="Galactose mutarotase-like"/>
    <property type="match status" value="1"/>
</dbReference>
<evidence type="ECO:0000256" key="8">
    <source>
        <dbReference type="RuleBase" id="RU361154"/>
    </source>
</evidence>